<evidence type="ECO:0008006" key="4">
    <source>
        <dbReference type="Google" id="ProtNLM"/>
    </source>
</evidence>
<proteinExistence type="predicted"/>
<dbReference type="EMBL" id="KN847494">
    <property type="protein sequence ID" value="KIW16690.1"/>
    <property type="molecule type" value="Genomic_DNA"/>
</dbReference>
<reference evidence="2 3" key="1">
    <citation type="submission" date="2015-01" db="EMBL/GenBank/DDBJ databases">
        <title>The Genome Sequence of Exophiala spinifera CBS89968.</title>
        <authorList>
            <consortium name="The Broad Institute Genomics Platform"/>
            <person name="Cuomo C."/>
            <person name="de Hoog S."/>
            <person name="Gorbushina A."/>
            <person name="Stielow B."/>
            <person name="Teixiera M."/>
            <person name="Abouelleil A."/>
            <person name="Chapman S.B."/>
            <person name="Priest M."/>
            <person name="Young S.K."/>
            <person name="Wortman J."/>
            <person name="Nusbaum C."/>
            <person name="Birren B."/>
        </authorList>
    </citation>
    <scope>NUCLEOTIDE SEQUENCE [LARGE SCALE GENOMIC DNA]</scope>
    <source>
        <strain evidence="2 3">CBS 89968</strain>
    </source>
</reference>
<dbReference type="RefSeq" id="XP_016236906.1">
    <property type="nucleotide sequence ID" value="XM_016378229.1"/>
</dbReference>
<accession>A0A0D2BDI9</accession>
<dbReference type="HOGENOM" id="CLU_012318_0_0_1"/>
<protein>
    <recommendedName>
        <fullName evidence="4">Transcription factor domain-containing protein</fullName>
    </recommendedName>
</protein>
<evidence type="ECO:0000313" key="2">
    <source>
        <dbReference type="EMBL" id="KIW16690.1"/>
    </source>
</evidence>
<sequence length="615" mass="67849">MREITAVVYATTVEASQANGRANRRARLNRSQASIPKSQSSGSSTAVRDSTISDGPAIEPLVSLDVAEGDLLPWLDFDLDGIDQFDLSVTPSLPQAEGQFAQSGDVVPLASSQSHSQYRTRSVVGCALRSPTHLLNAKSNATILDDHLSQIYETITLGAGSVFLDYNCNMYTGRYRYELEENIPCSDAKYSASVLDFLNNGLPDLELHSKGPELASTPCRGTSLLQIQTPLTTFASQRLPLVSTTRRMRVMGAFRFLDHFSDLWGVPLSSADQKKSDEVLKAVLRAFSFQWLSSSDTKVAFGALFSTPAGRMQQEPGDFVDAWHNARSLINDSRSIYSFRVVYAALLFDTIDVPQEIRGSPDNNGFENEFLDSGLDKLLALEAPLRRYCTTLGPFSEYSGLLEASLNIALWFGYLRDTVASLLTRRSCRMLDIPRQRKFSLSQTDIFNVEGGIPDMCREALANATYVWRQIGRFQNEVSNSIDAIPSISSVFAAIEGYEATYHILLDFPLESIAHLPVGSTKFWSVYKFTVGLMFFWYLGVLVVTHTVQSVTANNESMDQQFGCKLRHYQLKAISALTRTVECVSTLPTPGSWKPDSGLSADIPITACHISPGMA</sequence>
<dbReference type="OrthoDB" id="5958943at2759"/>
<evidence type="ECO:0000256" key="1">
    <source>
        <dbReference type="SAM" id="MobiDB-lite"/>
    </source>
</evidence>
<name>A0A0D2BDI9_9EURO</name>
<dbReference type="Proteomes" id="UP000053328">
    <property type="component" value="Unassembled WGS sequence"/>
</dbReference>
<evidence type="ECO:0000313" key="3">
    <source>
        <dbReference type="Proteomes" id="UP000053328"/>
    </source>
</evidence>
<keyword evidence="3" id="KW-1185">Reference proteome</keyword>
<gene>
    <name evidence="2" type="ORF">PV08_03878</name>
</gene>
<dbReference type="VEuPathDB" id="FungiDB:PV08_03878"/>
<dbReference type="GeneID" id="27330961"/>
<dbReference type="AlphaFoldDB" id="A0A0D2BDI9"/>
<feature type="compositionally biased region" description="Polar residues" evidence="1">
    <location>
        <begin position="35"/>
        <end position="52"/>
    </location>
</feature>
<dbReference type="STRING" id="91928.A0A0D2BDI9"/>
<feature type="region of interest" description="Disordered" evidence="1">
    <location>
        <begin position="20"/>
        <end position="52"/>
    </location>
</feature>
<organism evidence="2 3">
    <name type="scientific">Exophiala spinifera</name>
    <dbReference type="NCBI Taxonomy" id="91928"/>
    <lineage>
        <taxon>Eukaryota</taxon>
        <taxon>Fungi</taxon>
        <taxon>Dikarya</taxon>
        <taxon>Ascomycota</taxon>
        <taxon>Pezizomycotina</taxon>
        <taxon>Eurotiomycetes</taxon>
        <taxon>Chaetothyriomycetidae</taxon>
        <taxon>Chaetothyriales</taxon>
        <taxon>Herpotrichiellaceae</taxon>
        <taxon>Exophiala</taxon>
    </lineage>
</organism>